<gene>
    <name evidence="1" type="ORF">TUM17379_32070</name>
</gene>
<dbReference type="SUPFAM" id="SSF81301">
    <property type="entry name" value="Nucleotidyltransferase"/>
    <property type="match status" value="1"/>
</dbReference>
<sequence length="250" mass="27854">MSGDTYLRSILKKYDVNISGAEAAGNSIYPVIQRWGNSYLVKAEFSGSLAKGTGINIGTDADIFISVSSNTPGTLADLYETLFNAVNQAGYTARKQNVSIGTTVNGYKIDLVPGRRQSQYGNDHSLYKSKSGSWTQTNINTHINHVKNSNRIEEIRLSKIWRQLHNFEFPSFYLELAVIDALKYSTVGNLSANFLKVLEFFRDRLPSTRYVDPANTNNIISDDLTAAQKIAISSQARLSRNQKNWGGIVW</sequence>
<dbReference type="InterPro" id="IPR043519">
    <property type="entry name" value="NT_sf"/>
</dbReference>
<reference evidence="1" key="1">
    <citation type="submission" date="2021-05" db="EMBL/GenBank/DDBJ databases">
        <title>Molecular characterization for Shewanella algae harboring chromosomal blaOXA-55-like strains isolated from clinical and environment sample.</title>
        <authorList>
            <person name="Ohama Y."/>
            <person name="Aoki K."/>
            <person name="Harada S."/>
            <person name="Moriya K."/>
            <person name="Ishii Y."/>
            <person name="Tateda K."/>
        </authorList>
    </citation>
    <scope>NUCLEOTIDE SEQUENCE</scope>
    <source>
        <strain evidence="1">TUM17379</strain>
    </source>
</reference>
<protein>
    <recommendedName>
        <fullName evidence="3">Nucleotidyltransferase</fullName>
    </recommendedName>
</protein>
<dbReference type="AlphaFoldDB" id="A0AAD1NPC2"/>
<dbReference type="Gene3D" id="3.30.460.10">
    <property type="entry name" value="Beta Polymerase, domain 2"/>
    <property type="match status" value="1"/>
</dbReference>
<dbReference type="EMBL" id="AP024613">
    <property type="protein sequence ID" value="BCV46189.1"/>
    <property type="molecule type" value="Genomic_DNA"/>
</dbReference>
<evidence type="ECO:0000313" key="2">
    <source>
        <dbReference type="Proteomes" id="UP000825078"/>
    </source>
</evidence>
<evidence type="ECO:0000313" key="1">
    <source>
        <dbReference type="EMBL" id="BCV46189.1"/>
    </source>
</evidence>
<accession>A0AAD1NPC2</accession>
<proteinExistence type="predicted"/>
<dbReference type="RefSeq" id="WP_208147495.1">
    <property type="nucleotide sequence ID" value="NZ_AP024613.1"/>
</dbReference>
<evidence type="ECO:0008006" key="3">
    <source>
        <dbReference type="Google" id="ProtNLM"/>
    </source>
</evidence>
<organism evidence="1 2">
    <name type="scientific">Shewanella algae</name>
    <dbReference type="NCBI Taxonomy" id="38313"/>
    <lineage>
        <taxon>Bacteria</taxon>
        <taxon>Pseudomonadati</taxon>
        <taxon>Pseudomonadota</taxon>
        <taxon>Gammaproteobacteria</taxon>
        <taxon>Alteromonadales</taxon>
        <taxon>Shewanellaceae</taxon>
        <taxon>Shewanella</taxon>
    </lineage>
</organism>
<dbReference type="Proteomes" id="UP000825078">
    <property type="component" value="Chromosome"/>
</dbReference>
<name>A0AAD1NPC2_9GAMM</name>